<evidence type="ECO:0000313" key="5">
    <source>
        <dbReference type="Proteomes" id="UP000076874"/>
    </source>
</evidence>
<keyword evidence="4" id="KW-0238">DNA-binding</keyword>
<evidence type="ECO:0000256" key="1">
    <source>
        <dbReference type="SAM" id="Coils"/>
    </source>
</evidence>
<feature type="compositionally biased region" description="Low complexity" evidence="2">
    <location>
        <begin position="275"/>
        <end position="285"/>
    </location>
</feature>
<dbReference type="OrthoDB" id="3542681at2759"/>
<feature type="compositionally biased region" description="Basic and acidic residues" evidence="2">
    <location>
        <begin position="409"/>
        <end position="430"/>
    </location>
</feature>
<dbReference type="Gene3D" id="4.10.280.10">
    <property type="entry name" value="Helix-loop-helix DNA-binding domain"/>
    <property type="match status" value="1"/>
</dbReference>
<protein>
    <submittedName>
        <fullName evidence="4">Helix-loop-helix DNA-binding protein</fullName>
    </submittedName>
</protein>
<feature type="coiled-coil region" evidence="1">
    <location>
        <begin position="362"/>
        <end position="396"/>
    </location>
</feature>
<dbReference type="SMART" id="SM00353">
    <property type="entry name" value="HLH"/>
    <property type="match status" value="1"/>
</dbReference>
<feature type="compositionally biased region" description="Pro residues" evidence="2">
    <location>
        <begin position="1"/>
        <end position="11"/>
    </location>
</feature>
<proteinExistence type="predicted"/>
<dbReference type="STRING" id="1081102.A0A167M237"/>
<feature type="compositionally biased region" description="Polar residues" evidence="2">
    <location>
        <begin position="286"/>
        <end position="295"/>
    </location>
</feature>
<feature type="region of interest" description="Disordered" evidence="2">
    <location>
        <begin position="331"/>
        <end position="350"/>
    </location>
</feature>
<name>A0A167M237_9HYPO</name>
<dbReference type="AlphaFoldDB" id="A0A167M237"/>
<accession>A0A167M237</accession>
<keyword evidence="1" id="KW-0175">Coiled coil</keyword>
<feature type="region of interest" description="Disordered" evidence="2">
    <location>
        <begin position="399"/>
        <end position="462"/>
    </location>
</feature>
<comment type="caution">
    <text evidence="4">The sequence shown here is derived from an EMBL/GenBank/DDBJ whole genome shotgun (WGS) entry which is preliminary data.</text>
</comment>
<dbReference type="SUPFAM" id="SSF47459">
    <property type="entry name" value="HLH, helix-loop-helix DNA-binding domain"/>
    <property type="match status" value="1"/>
</dbReference>
<evidence type="ECO:0000259" key="3">
    <source>
        <dbReference type="PROSITE" id="PS50888"/>
    </source>
</evidence>
<dbReference type="InterPro" id="IPR011598">
    <property type="entry name" value="bHLH_dom"/>
</dbReference>
<dbReference type="PROSITE" id="PS50888">
    <property type="entry name" value="BHLH"/>
    <property type="match status" value="1"/>
</dbReference>
<sequence>MAKNMLPPPPHHVNTTESNDNERRRNEATHSATAAPASASATQQELPVVFNSGSAGVYTGLEQAVAPPFSRDNTTSGFIAPDFQTGAAWPSPGQSLMYATNNDPAAASVDFPHSPFNYLPYSEDQHEQSSEGRQMLYEPTNREPPVEYPYNWNADSNAASFGSDAGRFSSRMEHGGSSVSLDTLMPGMFAASSSGGGGPNASLYGNPANVYGEVGARDLGGDNLAATGVPGDGERRPPLKRVKTLPNRTPNLSRARRAKLNTPDVPAWSTQTPAGSSGESSQSGSTINAQMIPDNTTDDGRGGRRSHNLVEKQYRNRLNAQFEGLMRALPQDVKAPGSGPGTSDEGFGGDAMEKRLSKAEVLEMARLHIQALEQERDDLIRERDQLQGNADILQGLYAGGVSDLGEGGGEDKSKGKGKGREGESTSKAEVEAEAEEEGDDDEDDEDDDNEEDDDDDDGNENR</sequence>
<organism evidence="4 5">
    <name type="scientific">Niveomyces insectorum RCEF 264</name>
    <dbReference type="NCBI Taxonomy" id="1081102"/>
    <lineage>
        <taxon>Eukaryota</taxon>
        <taxon>Fungi</taxon>
        <taxon>Dikarya</taxon>
        <taxon>Ascomycota</taxon>
        <taxon>Pezizomycotina</taxon>
        <taxon>Sordariomycetes</taxon>
        <taxon>Hypocreomycetidae</taxon>
        <taxon>Hypocreales</taxon>
        <taxon>Cordycipitaceae</taxon>
        <taxon>Niveomyces</taxon>
    </lineage>
</organism>
<feature type="compositionally biased region" description="Acidic residues" evidence="2">
    <location>
        <begin position="431"/>
        <end position="462"/>
    </location>
</feature>
<dbReference type="GO" id="GO:0046983">
    <property type="term" value="F:protein dimerization activity"/>
    <property type="evidence" value="ECO:0007669"/>
    <property type="project" value="InterPro"/>
</dbReference>
<reference evidence="4 5" key="1">
    <citation type="journal article" date="2016" name="Genome Biol. Evol.">
        <title>Divergent and convergent evolution of fungal pathogenicity.</title>
        <authorList>
            <person name="Shang Y."/>
            <person name="Xiao G."/>
            <person name="Zheng P."/>
            <person name="Cen K."/>
            <person name="Zhan S."/>
            <person name="Wang C."/>
        </authorList>
    </citation>
    <scope>NUCLEOTIDE SEQUENCE [LARGE SCALE GENOMIC DNA]</scope>
    <source>
        <strain evidence="4 5">RCEF 264</strain>
    </source>
</reference>
<gene>
    <name evidence="4" type="ORF">SPI_09266</name>
</gene>
<dbReference type="CDD" id="cd11395">
    <property type="entry name" value="bHLHzip_SREBP_like"/>
    <property type="match status" value="1"/>
</dbReference>
<keyword evidence="5" id="KW-1185">Reference proteome</keyword>
<feature type="region of interest" description="Disordered" evidence="2">
    <location>
        <begin position="220"/>
        <end position="306"/>
    </location>
</feature>
<evidence type="ECO:0000256" key="2">
    <source>
        <dbReference type="SAM" id="MobiDB-lite"/>
    </source>
</evidence>
<dbReference type="Pfam" id="PF00010">
    <property type="entry name" value="HLH"/>
    <property type="match status" value="1"/>
</dbReference>
<feature type="domain" description="BHLH" evidence="3">
    <location>
        <begin position="302"/>
        <end position="372"/>
    </location>
</feature>
<dbReference type="InterPro" id="IPR036638">
    <property type="entry name" value="HLH_DNA-bd_sf"/>
</dbReference>
<dbReference type="GO" id="GO:0003677">
    <property type="term" value="F:DNA binding"/>
    <property type="evidence" value="ECO:0007669"/>
    <property type="project" value="UniProtKB-KW"/>
</dbReference>
<evidence type="ECO:0000313" key="4">
    <source>
        <dbReference type="EMBL" id="OAA53821.1"/>
    </source>
</evidence>
<feature type="compositionally biased region" description="Low complexity" evidence="2">
    <location>
        <begin position="29"/>
        <end position="42"/>
    </location>
</feature>
<feature type="region of interest" description="Disordered" evidence="2">
    <location>
        <begin position="1"/>
        <end position="46"/>
    </location>
</feature>
<dbReference type="Proteomes" id="UP000076874">
    <property type="component" value="Unassembled WGS sequence"/>
</dbReference>
<dbReference type="EMBL" id="AZHD01000027">
    <property type="protein sequence ID" value="OAA53821.1"/>
    <property type="molecule type" value="Genomic_DNA"/>
</dbReference>